<comment type="similarity">
    <text evidence="7">Belongs to the RnpA family.</text>
</comment>
<proteinExistence type="inferred from homology"/>
<dbReference type="GO" id="GO:0001682">
    <property type="term" value="P:tRNA 5'-leader removal"/>
    <property type="evidence" value="ECO:0007669"/>
    <property type="project" value="UniProtKB-UniRule"/>
</dbReference>
<accession>A0AAU9CGH2</accession>
<dbReference type="HAMAP" id="MF_00227">
    <property type="entry name" value="RNase_P"/>
    <property type="match status" value="1"/>
</dbReference>
<keyword evidence="5 7" id="KW-0378">Hydrolase</keyword>
<dbReference type="Pfam" id="PF00825">
    <property type="entry name" value="Ribonuclease_P"/>
    <property type="match status" value="1"/>
</dbReference>
<name>A0AAU9CGH2_9GAMM</name>
<evidence type="ECO:0000256" key="3">
    <source>
        <dbReference type="ARBA" id="ARBA00022722"/>
    </source>
</evidence>
<evidence type="ECO:0000256" key="4">
    <source>
        <dbReference type="ARBA" id="ARBA00022759"/>
    </source>
</evidence>
<comment type="catalytic activity">
    <reaction evidence="7">
        <text>Endonucleolytic cleavage of RNA, removing 5'-extranucleotides from tRNA precursor.</text>
        <dbReference type="EC" id="3.1.26.5"/>
    </reaction>
</comment>
<evidence type="ECO:0000313" key="9">
    <source>
        <dbReference type="EMBL" id="BCX89986.1"/>
    </source>
</evidence>
<evidence type="ECO:0000256" key="2">
    <source>
        <dbReference type="ARBA" id="ARBA00022694"/>
    </source>
</evidence>
<organism evidence="9 10">
    <name type="scientific">Methylomarinovum tepidoasis</name>
    <dbReference type="NCBI Taxonomy" id="2840183"/>
    <lineage>
        <taxon>Bacteria</taxon>
        <taxon>Pseudomonadati</taxon>
        <taxon>Pseudomonadota</taxon>
        <taxon>Gammaproteobacteria</taxon>
        <taxon>Methylococcales</taxon>
        <taxon>Methylothermaceae</taxon>
        <taxon>Methylomarinovum</taxon>
    </lineage>
</organism>
<dbReference type="AlphaFoldDB" id="A0AAU9CGH2"/>
<keyword evidence="2 7" id="KW-0819">tRNA processing</keyword>
<dbReference type="PANTHER" id="PTHR33992:SF1">
    <property type="entry name" value="RIBONUCLEASE P PROTEIN COMPONENT"/>
    <property type="match status" value="1"/>
</dbReference>
<dbReference type="NCBIfam" id="TIGR00188">
    <property type="entry name" value="rnpA"/>
    <property type="match status" value="1"/>
</dbReference>
<dbReference type="Gene3D" id="3.30.230.10">
    <property type="match status" value="1"/>
</dbReference>
<keyword evidence="3 7" id="KW-0540">Nuclease</keyword>
<evidence type="ECO:0000256" key="1">
    <source>
        <dbReference type="ARBA" id="ARBA00002663"/>
    </source>
</evidence>
<keyword evidence="4 7" id="KW-0255">Endonuclease</keyword>
<evidence type="ECO:0000256" key="5">
    <source>
        <dbReference type="ARBA" id="ARBA00022801"/>
    </source>
</evidence>
<comment type="subunit">
    <text evidence="7">Consists of a catalytic RNA component (M1 or rnpB) and a protein subunit.</text>
</comment>
<dbReference type="RefSeq" id="WP_286292575.1">
    <property type="nucleotide sequence ID" value="NZ_AP024718.1"/>
</dbReference>
<evidence type="ECO:0000256" key="7">
    <source>
        <dbReference type="HAMAP-Rule" id="MF_00227"/>
    </source>
</evidence>
<dbReference type="PANTHER" id="PTHR33992">
    <property type="entry name" value="RIBONUCLEASE P PROTEIN COMPONENT"/>
    <property type="match status" value="1"/>
</dbReference>
<evidence type="ECO:0000313" key="10">
    <source>
        <dbReference type="Proteomes" id="UP001321450"/>
    </source>
</evidence>
<dbReference type="GO" id="GO:0000049">
    <property type="term" value="F:tRNA binding"/>
    <property type="evidence" value="ECO:0007669"/>
    <property type="project" value="UniProtKB-UniRule"/>
</dbReference>
<dbReference type="GO" id="GO:0042781">
    <property type="term" value="F:3'-tRNA processing endoribonuclease activity"/>
    <property type="evidence" value="ECO:0007669"/>
    <property type="project" value="TreeGrafter"/>
</dbReference>
<dbReference type="EC" id="3.1.26.5" evidence="7 8"/>
<evidence type="ECO:0000256" key="8">
    <source>
        <dbReference type="NCBIfam" id="TIGR00188"/>
    </source>
</evidence>
<keyword evidence="6 7" id="KW-0694">RNA-binding</keyword>
<dbReference type="EMBL" id="AP024718">
    <property type="protein sequence ID" value="BCX89986.1"/>
    <property type="molecule type" value="Genomic_DNA"/>
</dbReference>
<dbReference type="InterPro" id="IPR020539">
    <property type="entry name" value="RNase_P_CS"/>
</dbReference>
<dbReference type="InterPro" id="IPR000100">
    <property type="entry name" value="RNase_P"/>
</dbReference>
<dbReference type="KEGG" id="meiy:MIN45_P2360"/>
<dbReference type="GO" id="GO:0030677">
    <property type="term" value="C:ribonuclease P complex"/>
    <property type="evidence" value="ECO:0007669"/>
    <property type="project" value="TreeGrafter"/>
</dbReference>
<gene>
    <name evidence="7" type="primary">rnpA</name>
    <name evidence="9" type="ORF">MIN45_P2360</name>
</gene>
<evidence type="ECO:0000256" key="6">
    <source>
        <dbReference type="ARBA" id="ARBA00022884"/>
    </source>
</evidence>
<protein>
    <recommendedName>
        <fullName evidence="7 8">Ribonuclease P protein component</fullName>
        <shortName evidence="7">RNase P protein</shortName>
        <shortName evidence="7">RNaseP protein</shortName>
        <ecNumber evidence="7 8">3.1.26.5</ecNumber>
    </recommendedName>
    <alternativeName>
        <fullName evidence="7">Protein C5</fullName>
    </alternativeName>
</protein>
<dbReference type="InterPro" id="IPR014721">
    <property type="entry name" value="Ribsml_uS5_D2-typ_fold_subgr"/>
</dbReference>
<dbReference type="PROSITE" id="PS00648">
    <property type="entry name" value="RIBONUCLEASE_P"/>
    <property type="match status" value="1"/>
</dbReference>
<dbReference type="Proteomes" id="UP001321450">
    <property type="component" value="Chromosome"/>
</dbReference>
<dbReference type="GO" id="GO:0004526">
    <property type="term" value="F:ribonuclease P activity"/>
    <property type="evidence" value="ECO:0007669"/>
    <property type="project" value="UniProtKB-UniRule"/>
</dbReference>
<reference evidence="10" key="1">
    <citation type="journal article" date="2024" name="Int. J. Syst. Evol. Microbiol.">
        <title>Methylomarinovum tepidoasis sp. nov., a moderately thermophilic methanotroph of the family Methylothermaceae isolated from a deep-sea hydrothermal field.</title>
        <authorList>
            <person name="Hirayama H."/>
            <person name="Takaki Y."/>
            <person name="Abe M."/>
            <person name="Miyazaki M."/>
            <person name="Uematsu K."/>
            <person name="Matsui Y."/>
            <person name="Takai K."/>
        </authorList>
    </citation>
    <scope>NUCLEOTIDE SEQUENCE [LARGE SCALE GENOMIC DNA]</scope>
    <source>
        <strain evidence="10">IN45</strain>
    </source>
</reference>
<dbReference type="SUPFAM" id="SSF54211">
    <property type="entry name" value="Ribosomal protein S5 domain 2-like"/>
    <property type="match status" value="1"/>
</dbReference>
<keyword evidence="10" id="KW-1185">Reference proteome</keyword>
<comment type="function">
    <text evidence="1 7">RNaseP catalyzes the removal of the 5'-leader sequence from pre-tRNA to produce the mature 5'-terminus. It can also cleave other RNA substrates such as 4.5S RNA. The protein component plays an auxiliary but essential role in vivo by binding to the 5'-leader sequence and broadening the substrate specificity of the ribozyme.</text>
</comment>
<dbReference type="InterPro" id="IPR020568">
    <property type="entry name" value="Ribosomal_Su5_D2-typ_SF"/>
</dbReference>
<sequence>MTAEFGFPKAFRLLDAAEFEAVFARAQVSSDRYFTVLMRANDKGHARLGLAIAKRKIRKATARNRLKRIIRESFRLNRPRLPAADFVVLAKPAATTAERDVLWKSLARHWQRLSAAAAAA</sequence>